<gene>
    <name evidence="1" type="ORF">C4B59_15430</name>
</gene>
<proteinExistence type="predicted"/>
<reference evidence="1" key="1">
    <citation type="submission" date="2018-01" db="EMBL/GenBank/DDBJ databases">
        <authorList>
            <person name="Krukenberg V."/>
        </authorList>
    </citation>
    <scope>NUCLEOTIDE SEQUENCE</scope>
    <source>
        <strain evidence="1">E20ANME2</strain>
    </source>
</reference>
<name>A0AC61KYR7_9EURY</name>
<protein>
    <submittedName>
        <fullName evidence="1">Pyrroline-5-carboxylate reductase</fullName>
    </submittedName>
</protein>
<organism evidence="1 2">
    <name type="scientific">Candidatus Methanogaster sp</name>
    <dbReference type="NCBI Taxonomy" id="3386292"/>
    <lineage>
        <taxon>Archaea</taxon>
        <taxon>Methanobacteriati</taxon>
        <taxon>Methanobacteriota</taxon>
        <taxon>Stenosarchaea group</taxon>
        <taxon>Methanomicrobia</taxon>
        <taxon>Methanosarcinales</taxon>
        <taxon>ANME-2 cluster</taxon>
        <taxon>Candidatus Methanogasteraceae</taxon>
        <taxon>Candidatus Methanogaster</taxon>
    </lineage>
</organism>
<evidence type="ECO:0000313" key="1">
    <source>
        <dbReference type="EMBL" id="PXF57322.1"/>
    </source>
</evidence>
<evidence type="ECO:0000313" key="2">
    <source>
        <dbReference type="Proteomes" id="UP000248329"/>
    </source>
</evidence>
<sequence length="270" mass="27842">MDTNMKIGIIGTGRIGEALIRGVLAANLCQGDRIFASDVDEERLDALHSELGINTSTNNTDTIGNAETIILAIKPQIIASVLQSVKPQTLEGVLVISVAAGVQIRAIEENLPAGAHLIRVMPNIACTVGQAISAISAGAHATESDLETARTIFGSVGRVVTVPESMMDAVTGLSGSGPAFVFQIIEALADGGVHEGLPRDIALELAAQTVLGAAAMVIETGEHPGVLKDMVTSPAGTTIRGIHALEMQGLRAGMMNAVIAATRRSRELGG</sequence>
<dbReference type="Proteomes" id="UP000248329">
    <property type="component" value="Unassembled WGS sequence"/>
</dbReference>
<comment type="caution">
    <text evidence="1">The sequence shown here is derived from an EMBL/GenBank/DDBJ whole genome shotgun (WGS) entry which is preliminary data.</text>
</comment>
<accession>A0AC61KYR7</accession>
<dbReference type="EMBL" id="PQXF01000063">
    <property type="protein sequence ID" value="PXF57322.1"/>
    <property type="molecule type" value="Genomic_DNA"/>
</dbReference>